<keyword evidence="3" id="KW-0812">Transmembrane</keyword>
<keyword evidence="1" id="KW-0175">Coiled coil</keyword>
<evidence type="ECO:0000256" key="2">
    <source>
        <dbReference type="SAM" id="MobiDB-lite"/>
    </source>
</evidence>
<evidence type="ECO:0000313" key="5">
    <source>
        <dbReference type="Proteomes" id="UP000619260"/>
    </source>
</evidence>
<accession>A0A8J3YVM7</accession>
<proteinExistence type="predicted"/>
<dbReference type="AlphaFoldDB" id="A0A8J3YVM7"/>
<dbReference type="Gene3D" id="2.160.20.80">
    <property type="entry name" value="E3 ubiquitin-protein ligase SopA"/>
    <property type="match status" value="1"/>
</dbReference>
<feature type="coiled-coil region" evidence="1">
    <location>
        <begin position="93"/>
        <end position="120"/>
    </location>
</feature>
<sequence length="398" mass="42641">MHRRRWRSPSPAPDRVAEHDVNGIRLVPIGPALAGALLVGVATAGGLVVIALSVLGFPSLQPFGTLPLATLLDVIKLAFAAIAGIGGIIALVVAYRRQRLAEASAELEHAKEERERVRILNERFGAAAGQIGSDQPMVQLAGVYAMAALADDWPEQRQTCVNVLCGYLRMPYEPDPGPDASAAARVAFRRNREVRHAVIRVVRDHLNPHVGGALWHDCHFDFRGAVFDGGVFAYIEVPKGCSLNFLDAKFVDGVTEFQGSKFTGGVANFWRVDFAGGEVLFQGCQFTGGHVGFGDSTFSGGKIDFRSVDTDDGAEVAVFSADVSFKRSRFIGAEVLFNRTHFVGGGVDFAGAEFSGGDIDFTDAQFSGGEVDFTDVGDWSVPPSNLPPSAPGLRLPRR</sequence>
<keyword evidence="3" id="KW-1133">Transmembrane helix</keyword>
<comment type="caution">
    <text evidence="4">The sequence shown here is derived from an EMBL/GenBank/DDBJ whole genome shotgun (WGS) entry which is preliminary data.</text>
</comment>
<feature type="transmembrane region" description="Helical" evidence="3">
    <location>
        <begin position="32"/>
        <end position="57"/>
    </location>
</feature>
<feature type="region of interest" description="Disordered" evidence="2">
    <location>
        <begin position="377"/>
        <end position="398"/>
    </location>
</feature>
<evidence type="ECO:0000313" key="4">
    <source>
        <dbReference type="EMBL" id="GIJ51363.1"/>
    </source>
</evidence>
<name>A0A8J3YVM7_9ACTN</name>
<organism evidence="4 5">
    <name type="scientific">Virgisporangium aliadipatigenens</name>
    <dbReference type="NCBI Taxonomy" id="741659"/>
    <lineage>
        <taxon>Bacteria</taxon>
        <taxon>Bacillati</taxon>
        <taxon>Actinomycetota</taxon>
        <taxon>Actinomycetes</taxon>
        <taxon>Micromonosporales</taxon>
        <taxon>Micromonosporaceae</taxon>
        <taxon>Virgisporangium</taxon>
    </lineage>
</organism>
<feature type="transmembrane region" description="Helical" evidence="3">
    <location>
        <begin position="77"/>
        <end position="95"/>
    </location>
</feature>
<evidence type="ECO:0000256" key="3">
    <source>
        <dbReference type="SAM" id="Phobius"/>
    </source>
</evidence>
<dbReference type="Proteomes" id="UP000619260">
    <property type="component" value="Unassembled WGS sequence"/>
</dbReference>
<dbReference type="EMBL" id="BOPF01000047">
    <property type="protein sequence ID" value="GIJ51363.1"/>
    <property type="molecule type" value="Genomic_DNA"/>
</dbReference>
<keyword evidence="3" id="KW-0472">Membrane</keyword>
<protein>
    <recommendedName>
        <fullName evidence="6">Pentapeptide repeat-containing protein</fullName>
    </recommendedName>
</protein>
<dbReference type="RefSeq" id="WP_203904772.1">
    <property type="nucleotide sequence ID" value="NZ_BOPF01000047.1"/>
</dbReference>
<reference evidence="4" key="1">
    <citation type="submission" date="2021-01" db="EMBL/GenBank/DDBJ databases">
        <title>Whole genome shotgun sequence of Virgisporangium aliadipatigenens NBRC 105644.</title>
        <authorList>
            <person name="Komaki H."/>
            <person name="Tamura T."/>
        </authorList>
    </citation>
    <scope>NUCLEOTIDE SEQUENCE</scope>
    <source>
        <strain evidence="4">NBRC 105644</strain>
    </source>
</reference>
<gene>
    <name evidence="4" type="ORF">Val02_82490</name>
</gene>
<keyword evidence="5" id="KW-1185">Reference proteome</keyword>
<evidence type="ECO:0008006" key="6">
    <source>
        <dbReference type="Google" id="ProtNLM"/>
    </source>
</evidence>
<evidence type="ECO:0000256" key="1">
    <source>
        <dbReference type="SAM" id="Coils"/>
    </source>
</evidence>